<evidence type="ECO:0000313" key="3">
    <source>
        <dbReference type="EMBL" id="AJW80168.1"/>
    </source>
</evidence>
<organism evidence="3 5">
    <name type="scientific">Clavibacter michiganensis subsp. insidiosus</name>
    <dbReference type="NCBI Taxonomy" id="33014"/>
    <lineage>
        <taxon>Bacteria</taxon>
        <taxon>Bacillati</taxon>
        <taxon>Actinomycetota</taxon>
        <taxon>Actinomycetes</taxon>
        <taxon>Micrococcales</taxon>
        <taxon>Microbacteriaceae</taxon>
        <taxon>Clavibacter</taxon>
    </lineage>
</organism>
<dbReference type="AlphaFoldDB" id="A0A0D5CKM1"/>
<name>A0A0D5CKM1_9MICO</name>
<dbReference type="CDD" id="cd07067">
    <property type="entry name" value="HP_PGM_like"/>
    <property type="match status" value="1"/>
</dbReference>
<dbReference type="Proteomes" id="UP000032604">
    <property type="component" value="Chromosome"/>
</dbReference>
<feature type="active site" description="Tele-phosphohistidine intermediate" evidence="1">
    <location>
        <position position="52"/>
    </location>
</feature>
<dbReference type="InterPro" id="IPR050275">
    <property type="entry name" value="PGM_Phosphatase"/>
</dbReference>
<feature type="binding site" evidence="2">
    <location>
        <begin position="123"/>
        <end position="126"/>
    </location>
    <ligand>
        <name>substrate</name>
    </ligand>
</feature>
<feature type="binding site" evidence="2">
    <location>
        <position position="101"/>
    </location>
    <ligand>
        <name>substrate</name>
    </ligand>
</feature>
<dbReference type="Gene3D" id="3.40.50.1240">
    <property type="entry name" value="Phosphoglycerate mutase-like"/>
    <property type="match status" value="1"/>
</dbReference>
<dbReference type="PANTHER" id="PTHR48100">
    <property type="entry name" value="BROAD-SPECIFICITY PHOSPHATASE YOR283W-RELATED"/>
    <property type="match status" value="1"/>
</dbReference>
<dbReference type="PANTHER" id="PTHR48100:SF15">
    <property type="entry name" value="SEDOHEPTULOSE 1,7-BISPHOSPHATASE"/>
    <property type="match status" value="1"/>
</dbReference>
<dbReference type="Pfam" id="PF00300">
    <property type="entry name" value="His_Phos_1"/>
    <property type="match status" value="1"/>
</dbReference>
<dbReference type="OrthoDB" id="4697614at2"/>
<dbReference type="SUPFAM" id="SSF53254">
    <property type="entry name" value="Phosphoglycerate mutase-like"/>
    <property type="match status" value="1"/>
</dbReference>
<proteinExistence type="predicted"/>
<sequence length="250" mass="26951">MTGMNPATAKRLARDDVAPMYAEVDAAIARAEIPGTPEWQEKVRGRIVMVRHGQTEWSVNGRHTGTTDIPLTETGEEQARAVGGVLAGTEFGLVLASPRSRAQRTAELIGYGDQAEVDDRLVEFDYGAYEGRTTADIQSERGHWDLWTDGVPAGDTPGETSQQVRDRVLQVLERVLPVLESGQDVLLVAHAHVIRALAVAWVGLPAEAGGILTVSTSTLSELGFEHGRHAIMRWNCPADGWAPSPVGGSR</sequence>
<dbReference type="InterPro" id="IPR029033">
    <property type="entry name" value="His_PPase_superfam"/>
</dbReference>
<dbReference type="HOGENOM" id="CLU_033323_13_1_11"/>
<dbReference type="Proteomes" id="UP000266634">
    <property type="component" value="Unassembled WGS sequence"/>
</dbReference>
<gene>
    <name evidence="4" type="ORF">DZF93_15220</name>
    <name evidence="3" type="ORF">VO01_14515</name>
</gene>
<dbReference type="SMART" id="SM00855">
    <property type="entry name" value="PGAM"/>
    <property type="match status" value="1"/>
</dbReference>
<evidence type="ECO:0000313" key="4">
    <source>
        <dbReference type="EMBL" id="RIJ12225.1"/>
    </source>
</evidence>
<dbReference type="KEGG" id="cmh:VO01_14515"/>
<dbReference type="EMBL" id="QWEA01000859">
    <property type="protein sequence ID" value="RIJ12225.1"/>
    <property type="molecule type" value="Genomic_DNA"/>
</dbReference>
<dbReference type="InterPro" id="IPR013078">
    <property type="entry name" value="His_Pase_superF_clade-1"/>
</dbReference>
<dbReference type="RefSeq" id="WP_045529899.1">
    <property type="nucleotide sequence ID" value="NZ_CP011043.1"/>
</dbReference>
<evidence type="ECO:0000256" key="2">
    <source>
        <dbReference type="PIRSR" id="PIRSR613078-2"/>
    </source>
</evidence>
<reference evidence="3 5" key="1">
    <citation type="journal article" date="2015" name="Genome Announc.">
        <title>Complete Genome Sequence of Clavibacter michiganensis subsp. insidiosus R1-1 Using PacBio Single-Molecule Real-Time Technology.</title>
        <authorList>
            <person name="Lu Y."/>
            <person name="Samac D.A."/>
            <person name="Glazebrook J."/>
            <person name="Ishimaru C.A."/>
        </authorList>
    </citation>
    <scope>NUCLEOTIDE SEQUENCE [LARGE SCALE GENOMIC DNA]</scope>
    <source>
        <strain evidence="3 5">R1-1</strain>
    </source>
</reference>
<evidence type="ECO:0000256" key="1">
    <source>
        <dbReference type="PIRSR" id="PIRSR613078-1"/>
    </source>
</evidence>
<dbReference type="EMBL" id="CP011043">
    <property type="protein sequence ID" value="AJW80168.1"/>
    <property type="molecule type" value="Genomic_DNA"/>
</dbReference>
<evidence type="ECO:0000313" key="6">
    <source>
        <dbReference type="Proteomes" id="UP000266634"/>
    </source>
</evidence>
<dbReference type="GO" id="GO:0016791">
    <property type="term" value="F:phosphatase activity"/>
    <property type="evidence" value="ECO:0007669"/>
    <property type="project" value="TreeGrafter"/>
</dbReference>
<feature type="active site" description="Proton donor/acceptor" evidence="1">
    <location>
        <position position="123"/>
    </location>
</feature>
<protein>
    <submittedName>
        <fullName evidence="4">Histidine phosphatase family protein</fullName>
    </submittedName>
    <submittedName>
        <fullName evidence="3">Phosphoglycerate mutase</fullName>
    </submittedName>
</protein>
<reference evidence="4 6" key="2">
    <citation type="submission" date="2018-08" db="EMBL/GenBank/DDBJ databases">
        <title>Genome Sequence of Clavibacter michiganensis Subspecies type strains, and the Atypical Peach-Colored Strains Isolated from Tomato.</title>
        <authorList>
            <person name="Osdaghi E."/>
            <person name="Portier P."/>
            <person name="Briand M."/>
            <person name="Jacques M.-A."/>
        </authorList>
    </citation>
    <scope>NUCLEOTIDE SEQUENCE [LARGE SCALE GENOMIC DNA]</scope>
    <source>
        <strain evidence="4 6">CFBP 6488</strain>
    </source>
</reference>
<feature type="binding site" evidence="2">
    <location>
        <begin position="64"/>
        <end position="65"/>
    </location>
    <ligand>
        <name>substrate</name>
    </ligand>
</feature>
<accession>A0A0D5CKM1</accession>
<evidence type="ECO:0000313" key="5">
    <source>
        <dbReference type="Proteomes" id="UP000032604"/>
    </source>
</evidence>
<dbReference type="PATRIC" id="fig|33014.5.peg.2994"/>